<dbReference type="OrthoDB" id="1887033at2759"/>
<evidence type="ECO:0000313" key="7">
    <source>
        <dbReference type="EMBL" id="CZR53769.1"/>
    </source>
</evidence>
<protein>
    <submittedName>
        <fullName evidence="7">Related to Putative glucan 1,3-beta-glucosidase</fullName>
    </submittedName>
</protein>
<reference evidence="7 8" key="1">
    <citation type="submission" date="2016-03" db="EMBL/GenBank/DDBJ databases">
        <authorList>
            <person name="Ploux O."/>
        </authorList>
    </citation>
    <scope>NUCLEOTIDE SEQUENCE [LARGE SCALE GENOMIC DNA]</scope>
    <source>
        <strain evidence="7 8">UAMH 11012</strain>
    </source>
</reference>
<evidence type="ECO:0000256" key="3">
    <source>
        <dbReference type="ARBA" id="ARBA00023295"/>
    </source>
</evidence>
<evidence type="ECO:0000256" key="4">
    <source>
        <dbReference type="ARBA" id="ARBA00023316"/>
    </source>
</evidence>
<dbReference type="InterPro" id="IPR017853">
    <property type="entry name" value="GH"/>
</dbReference>
<dbReference type="PANTHER" id="PTHR31297:SF43">
    <property type="entry name" value="GLUCAN 1,3-BETA-GLUCOSIDASE 3"/>
    <property type="match status" value="1"/>
</dbReference>
<accession>A0A1L7WLX1</accession>
<dbReference type="GO" id="GO:0005576">
    <property type="term" value="C:extracellular region"/>
    <property type="evidence" value="ECO:0007669"/>
    <property type="project" value="TreeGrafter"/>
</dbReference>
<evidence type="ECO:0000256" key="2">
    <source>
        <dbReference type="ARBA" id="ARBA00022801"/>
    </source>
</evidence>
<name>A0A1L7WLX1_9HELO</name>
<keyword evidence="2 5" id="KW-0378">Hydrolase</keyword>
<dbReference type="STRING" id="576137.A0A1L7WLX1"/>
<organism evidence="7 8">
    <name type="scientific">Phialocephala subalpina</name>
    <dbReference type="NCBI Taxonomy" id="576137"/>
    <lineage>
        <taxon>Eukaryota</taxon>
        <taxon>Fungi</taxon>
        <taxon>Dikarya</taxon>
        <taxon>Ascomycota</taxon>
        <taxon>Pezizomycotina</taxon>
        <taxon>Leotiomycetes</taxon>
        <taxon>Helotiales</taxon>
        <taxon>Mollisiaceae</taxon>
        <taxon>Phialocephala</taxon>
        <taxon>Phialocephala fortinii species complex</taxon>
    </lineage>
</organism>
<feature type="domain" description="Glycoside hydrolase family 5" evidence="6">
    <location>
        <begin position="64"/>
        <end position="286"/>
    </location>
</feature>
<dbReference type="Gene3D" id="3.20.20.80">
    <property type="entry name" value="Glycosidases"/>
    <property type="match status" value="1"/>
</dbReference>
<dbReference type="InterPro" id="IPR001547">
    <property type="entry name" value="Glyco_hydro_5"/>
</dbReference>
<sequence length="506" mass="55394">MALSRPASDDIFRYRYQHGTNLGSIFVLERWLSGSMYVDGINGDSELDAVNANLNTYGPDATRSKWEAHWNNALSNDDLTWLVNTAHCNMIRLPIGWFTLGPSYCGGSAFDGAPAQVYVNAWAAVRNIVQRCHDAGIGVLIDLHALPGGANSEIHSGTSSGTASLWGNSFNLNLATSCLVFIANEANTMPGVVGLQFCNEAETGAAGKGMFDWYGSTCWQVNQVNKNLPVYISDSWDLRTALPFLKNMNPTNSGALNPMIIDTHRYYTFSDFDKSQSPQQIIASIPNELNELDGQDGNVFNGGAACVLVGEYSCVLDPVIWSKTTPDQFNALKQQFGTVQSQRWQSRSGGSSFWTFKMDWMDGGDWGFKQQTNDGNITAPAAMTLAAADINNRAANANSAAQGLHDAALNAHVNYWNGAAPGQHFEHFRYDSGWWNGWTDAQTFFTARVSGHVPGGNGGDKIGFVDLWVRKRMLETNNEQSSTGFGWEWEQGFRKGLADYYGAVGI</sequence>
<dbReference type="EMBL" id="FJOG01000004">
    <property type="protein sequence ID" value="CZR53769.1"/>
    <property type="molecule type" value="Genomic_DNA"/>
</dbReference>
<comment type="similarity">
    <text evidence="1 5">Belongs to the glycosyl hydrolase 5 (cellulase A) family.</text>
</comment>
<dbReference type="PANTHER" id="PTHR31297">
    <property type="entry name" value="GLUCAN ENDO-1,6-BETA-GLUCOSIDASE B"/>
    <property type="match status" value="1"/>
</dbReference>
<gene>
    <name evidence="7" type="ORF">PAC_03650</name>
</gene>
<dbReference type="Proteomes" id="UP000184330">
    <property type="component" value="Unassembled WGS sequence"/>
</dbReference>
<keyword evidence="8" id="KW-1185">Reference proteome</keyword>
<dbReference type="GO" id="GO:0009251">
    <property type="term" value="P:glucan catabolic process"/>
    <property type="evidence" value="ECO:0007669"/>
    <property type="project" value="TreeGrafter"/>
</dbReference>
<dbReference type="SUPFAM" id="SSF51445">
    <property type="entry name" value="(Trans)glycosidases"/>
    <property type="match status" value="1"/>
</dbReference>
<dbReference type="InterPro" id="IPR050386">
    <property type="entry name" value="Glycosyl_hydrolase_5"/>
</dbReference>
<proteinExistence type="inferred from homology"/>
<evidence type="ECO:0000313" key="8">
    <source>
        <dbReference type="Proteomes" id="UP000184330"/>
    </source>
</evidence>
<evidence type="ECO:0000259" key="6">
    <source>
        <dbReference type="Pfam" id="PF00150"/>
    </source>
</evidence>
<dbReference type="GO" id="GO:0071555">
    <property type="term" value="P:cell wall organization"/>
    <property type="evidence" value="ECO:0007669"/>
    <property type="project" value="UniProtKB-KW"/>
</dbReference>
<evidence type="ECO:0000256" key="5">
    <source>
        <dbReference type="RuleBase" id="RU361153"/>
    </source>
</evidence>
<dbReference type="GO" id="GO:0046557">
    <property type="term" value="F:glucan endo-1,6-beta-glucosidase activity"/>
    <property type="evidence" value="ECO:0007669"/>
    <property type="project" value="TreeGrafter"/>
</dbReference>
<dbReference type="AlphaFoldDB" id="A0A1L7WLX1"/>
<dbReference type="Pfam" id="PF00150">
    <property type="entry name" value="Cellulase"/>
    <property type="match status" value="1"/>
</dbReference>
<keyword evidence="3 5" id="KW-0326">Glycosidase</keyword>
<evidence type="ECO:0000256" key="1">
    <source>
        <dbReference type="ARBA" id="ARBA00005641"/>
    </source>
</evidence>
<dbReference type="GO" id="GO:0009986">
    <property type="term" value="C:cell surface"/>
    <property type="evidence" value="ECO:0007669"/>
    <property type="project" value="TreeGrafter"/>
</dbReference>
<keyword evidence="4" id="KW-0961">Cell wall biogenesis/degradation</keyword>